<evidence type="ECO:0000256" key="3">
    <source>
        <dbReference type="ARBA" id="ARBA00022840"/>
    </source>
</evidence>
<dbReference type="EMBL" id="CP051651">
    <property type="protein sequence ID" value="QJD69264.1"/>
    <property type="molecule type" value="Genomic_DNA"/>
</dbReference>
<dbReference type="InterPro" id="IPR027417">
    <property type="entry name" value="P-loop_NTPase"/>
</dbReference>
<evidence type="ECO:0000256" key="5">
    <source>
        <dbReference type="SAM" id="MobiDB-lite"/>
    </source>
</evidence>
<reference evidence="7 8" key="1">
    <citation type="submission" date="2020-04" db="EMBL/GenBank/DDBJ databases">
        <title>Genome-Wide Identification of 5-Methylcytosine Sites in Bacterial Genomes By High-Throughput Sequencing of MspJI Restriction Fragments.</title>
        <authorList>
            <person name="Wu V."/>
        </authorList>
    </citation>
    <scope>NUCLEOTIDE SEQUENCE [LARGE SCALE GENOMIC DNA]</scope>
    <source>
        <strain evidence="7 8">NEB122</strain>
    </source>
</reference>
<feature type="domain" description="AAA+ ATPase" evidence="6">
    <location>
        <begin position="147"/>
        <end position="279"/>
    </location>
</feature>
<dbReference type="InterPro" id="IPR003959">
    <property type="entry name" value="ATPase_AAA_core"/>
</dbReference>
<accession>A0A7Z2VCX6</accession>
<dbReference type="Pfam" id="PF00004">
    <property type="entry name" value="AAA"/>
    <property type="match status" value="1"/>
</dbReference>
<dbReference type="Gene3D" id="3.40.50.300">
    <property type="entry name" value="P-loop containing nucleotide triphosphate hydrolases"/>
    <property type="match status" value="1"/>
</dbReference>
<organism evidence="7 8">
    <name type="scientific">Xanthomonas campestris pv. badrii</name>
    <dbReference type="NCBI Taxonomy" id="149696"/>
    <lineage>
        <taxon>Bacteria</taxon>
        <taxon>Pseudomonadati</taxon>
        <taxon>Pseudomonadota</taxon>
        <taxon>Gammaproteobacteria</taxon>
        <taxon>Lysobacterales</taxon>
        <taxon>Lysobacteraceae</taxon>
        <taxon>Xanthomonas</taxon>
    </lineage>
</organism>
<dbReference type="SMART" id="SM00382">
    <property type="entry name" value="AAA"/>
    <property type="match status" value="1"/>
</dbReference>
<dbReference type="GO" id="GO:0005524">
    <property type="term" value="F:ATP binding"/>
    <property type="evidence" value="ECO:0007669"/>
    <property type="project" value="UniProtKB-KW"/>
</dbReference>
<sequence>MKKIDEKQLVAELSAQNERLMAELVQVSRLGARGDAERLRIQVLRFIRTLRAEGNELAELLQAAVFGHEEGGSHPSVARATRLSKPPPRLSMPVPSDGETRLDLLRVEDPPILPHPLVQAPEVMRELTTLITERRSLQRLADLGLEPAKAVLFTGPPGVGKTLAARMIARELRLPLLVLDLASVISSYLGRTGNNIKQAFEFAKRTPCVLFLDELDAVAKRRDDEADVGELKRLVTVLLQELDLWSPKNLLLAATNHRSLLDPAVWRRFDVTIDFPLPEASELANLGQLLSPKNDPLSAGWIKTLAVLSEGTSQSDFVRDINRLRRAALLGDPREQASVFESFIATKIERMKISERKKLAVSLVKNAKLSQREASKVASVARETLRTALQE</sequence>
<dbReference type="InterPro" id="IPR050221">
    <property type="entry name" value="26S_Proteasome_ATPase"/>
</dbReference>
<evidence type="ECO:0000313" key="8">
    <source>
        <dbReference type="Proteomes" id="UP000503498"/>
    </source>
</evidence>
<feature type="region of interest" description="Disordered" evidence="5">
    <location>
        <begin position="71"/>
        <end position="97"/>
    </location>
</feature>
<comment type="similarity">
    <text evidence="1">Belongs to the AAA ATPase family.</text>
</comment>
<dbReference type="RefSeq" id="WP_169707415.1">
    <property type="nucleotide sequence ID" value="NZ_CP051651.1"/>
</dbReference>
<keyword evidence="3" id="KW-0067">ATP-binding</keyword>
<dbReference type="InterPro" id="IPR003593">
    <property type="entry name" value="AAA+_ATPase"/>
</dbReference>
<proteinExistence type="inferred from homology"/>
<dbReference type="PANTHER" id="PTHR23073">
    <property type="entry name" value="26S PROTEASOME REGULATORY SUBUNIT"/>
    <property type="match status" value="1"/>
</dbReference>
<keyword evidence="4" id="KW-0175">Coiled coil</keyword>
<dbReference type="Proteomes" id="UP000503498">
    <property type="component" value="Chromosome"/>
</dbReference>
<dbReference type="CDD" id="cd19481">
    <property type="entry name" value="RecA-like_protease"/>
    <property type="match status" value="1"/>
</dbReference>
<keyword evidence="2" id="KW-0547">Nucleotide-binding</keyword>
<dbReference type="AlphaFoldDB" id="A0A7Z2VCX6"/>
<reference evidence="7 8" key="2">
    <citation type="submission" date="2020-04" db="EMBL/GenBank/DDBJ databases">
        <authorList>
            <person name="Fomenkov A."/>
            <person name="Anton B.P."/>
            <person name="Roberts R.J."/>
        </authorList>
    </citation>
    <scope>NUCLEOTIDE SEQUENCE [LARGE SCALE GENOMIC DNA]</scope>
    <source>
        <strain evidence="7 8">NEB122</strain>
    </source>
</reference>
<name>A0A7Z2VCX6_XANCA</name>
<evidence type="ECO:0000256" key="2">
    <source>
        <dbReference type="ARBA" id="ARBA00022741"/>
    </source>
</evidence>
<evidence type="ECO:0000256" key="4">
    <source>
        <dbReference type="SAM" id="Coils"/>
    </source>
</evidence>
<feature type="coiled-coil region" evidence="4">
    <location>
        <begin position="3"/>
        <end position="30"/>
    </location>
</feature>
<gene>
    <name evidence="7" type="ORF">HG421_17170</name>
</gene>
<evidence type="ECO:0000259" key="6">
    <source>
        <dbReference type="SMART" id="SM00382"/>
    </source>
</evidence>
<dbReference type="GO" id="GO:0016887">
    <property type="term" value="F:ATP hydrolysis activity"/>
    <property type="evidence" value="ECO:0007669"/>
    <property type="project" value="InterPro"/>
</dbReference>
<dbReference type="SUPFAM" id="SSF52540">
    <property type="entry name" value="P-loop containing nucleoside triphosphate hydrolases"/>
    <property type="match status" value="1"/>
</dbReference>
<protein>
    <submittedName>
        <fullName evidence="7">AAA family ATPase</fullName>
    </submittedName>
</protein>
<evidence type="ECO:0000256" key="1">
    <source>
        <dbReference type="ARBA" id="ARBA00006914"/>
    </source>
</evidence>
<evidence type="ECO:0000313" key="7">
    <source>
        <dbReference type="EMBL" id="QJD69264.1"/>
    </source>
</evidence>